<dbReference type="GO" id="GO:0005739">
    <property type="term" value="C:mitochondrion"/>
    <property type="evidence" value="ECO:0007669"/>
    <property type="project" value="TreeGrafter"/>
</dbReference>
<dbReference type="InterPro" id="IPR032442">
    <property type="entry name" value="CTU1_C"/>
</dbReference>
<dbReference type="AlphaFoldDB" id="A0A8H3VAD2"/>
<dbReference type="EMBL" id="WNWQ01000030">
    <property type="protein sequence ID" value="KAE9983344.1"/>
    <property type="molecule type" value="Genomic_DNA"/>
</dbReference>
<evidence type="ECO:0000313" key="5">
    <source>
        <dbReference type="Proteomes" id="UP000433883"/>
    </source>
</evidence>
<dbReference type="Gene3D" id="3.40.50.620">
    <property type="entry name" value="HUPs"/>
    <property type="match status" value="2"/>
</dbReference>
<evidence type="ECO:0000259" key="3">
    <source>
        <dbReference type="Pfam" id="PF16503"/>
    </source>
</evidence>
<dbReference type="PANTHER" id="PTHR11807">
    <property type="entry name" value="ATPASES OF THE PP SUPERFAMILY-RELATED"/>
    <property type="match status" value="1"/>
</dbReference>
<dbReference type="Pfam" id="PF16503">
    <property type="entry name" value="zn-ribbon_14"/>
    <property type="match status" value="1"/>
</dbReference>
<dbReference type="PROSITE" id="PS01263">
    <property type="entry name" value="UPF0021"/>
    <property type="match status" value="1"/>
</dbReference>
<dbReference type="SUPFAM" id="SSF52402">
    <property type="entry name" value="Adenine nucleotide alpha hydrolases-like"/>
    <property type="match status" value="1"/>
</dbReference>
<dbReference type="GO" id="GO:0016740">
    <property type="term" value="F:transferase activity"/>
    <property type="evidence" value="ECO:0007669"/>
    <property type="project" value="UniProtKB-KW"/>
</dbReference>
<dbReference type="Proteomes" id="UP000433883">
    <property type="component" value="Unassembled WGS sequence"/>
</dbReference>
<feature type="domain" description="Cytoplasmic tRNA 2-thiolation protein 1 C-terminal" evidence="3">
    <location>
        <begin position="345"/>
        <end position="375"/>
    </location>
</feature>
<dbReference type="InterPro" id="IPR014729">
    <property type="entry name" value="Rossmann-like_a/b/a_fold"/>
</dbReference>
<keyword evidence="1" id="KW-0808">Transferase</keyword>
<proteinExistence type="predicted"/>
<dbReference type="GO" id="GO:0000049">
    <property type="term" value="F:tRNA binding"/>
    <property type="evidence" value="ECO:0007669"/>
    <property type="project" value="TreeGrafter"/>
</dbReference>
<evidence type="ECO:0000256" key="1">
    <source>
        <dbReference type="ARBA" id="ARBA00022679"/>
    </source>
</evidence>
<organism evidence="4 5">
    <name type="scientific">Venturia inaequalis</name>
    <name type="common">Apple scab fungus</name>
    <dbReference type="NCBI Taxonomy" id="5025"/>
    <lineage>
        <taxon>Eukaryota</taxon>
        <taxon>Fungi</taxon>
        <taxon>Dikarya</taxon>
        <taxon>Ascomycota</taxon>
        <taxon>Pezizomycotina</taxon>
        <taxon>Dothideomycetes</taxon>
        <taxon>Pleosporomycetidae</taxon>
        <taxon>Venturiales</taxon>
        <taxon>Venturiaceae</taxon>
        <taxon>Venturia</taxon>
    </lineage>
</organism>
<accession>A0A8H3VAD2</accession>
<dbReference type="GO" id="GO:0002143">
    <property type="term" value="P:tRNA wobble position uridine thiolation"/>
    <property type="evidence" value="ECO:0007669"/>
    <property type="project" value="TreeGrafter"/>
</dbReference>
<feature type="compositionally biased region" description="Basic and acidic residues" evidence="2">
    <location>
        <begin position="320"/>
        <end position="334"/>
    </location>
</feature>
<feature type="region of interest" description="Disordered" evidence="2">
    <location>
        <begin position="314"/>
        <end position="340"/>
    </location>
</feature>
<dbReference type="PANTHER" id="PTHR11807:SF12">
    <property type="entry name" value="CYTOPLASMIC TRNA 2-THIOLATION PROTEIN 1"/>
    <property type="match status" value="1"/>
</dbReference>
<name>A0A8H3VAD2_VENIN</name>
<dbReference type="GO" id="GO:0002144">
    <property type="term" value="C:cytosolic tRNA wobble base thiouridylase complex"/>
    <property type="evidence" value="ECO:0007669"/>
    <property type="project" value="TreeGrafter"/>
</dbReference>
<evidence type="ECO:0000313" key="4">
    <source>
        <dbReference type="EMBL" id="KAE9983344.1"/>
    </source>
</evidence>
<evidence type="ECO:0000256" key="2">
    <source>
        <dbReference type="SAM" id="MobiDB-lite"/>
    </source>
</evidence>
<comment type="caution">
    <text evidence="4">The sequence shown here is derived from an EMBL/GenBank/DDBJ whole genome shotgun (WGS) entry which is preliminary data.</text>
</comment>
<gene>
    <name evidence="4" type="ORF">BLS_004554</name>
</gene>
<protein>
    <recommendedName>
        <fullName evidence="3">Cytoplasmic tRNA 2-thiolation protein 1 C-terminal domain-containing protein</fullName>
    </recommendedName>
</protein>
<sequence>MAPSLCADCGINRALILRPKNHQKLCKDCFLTVFETEIHHTITTHHLFGRGERVAIGASGGKDSTVLASVLKTLNERYDYGVEFVLLSIDEGIKGYRDDSLETVKRNAEQYEMDLKIVGYEELYGGWTMDKVVSVVVLRGDLPRLSRSTSIITSTPSSAAAAATDLANGQAPALTNIKRSKPLKYAYEKEIVLYAHYKKLDYFSTECIYSPEAFRGSARALIKNLERVRPSAILDVVRSGEDMARLVPGHEESCAGSCTGHTVIAATAETEEEGGCGSAAGRSTGGEMATMEQNLIQTEIAEVEELETEIKLPLKTTKSTRKERQRERKPHVEQARQAPKKQTMGQCEKCGYLTSQALCKACVLLEGLNKNNPKVEMGVLEKEDGLENESLEEKLTSNRHNKSIINYISKKDLTIASSVHILIKSRPDISTMTVITLPIVTSIIKALLQSILAATSSANLNSNIRHDLADDALNIPRADVDLWNEKPINIKQCQAMNDNPGTPKHAQEYAKHGGWYFMCCTSSGVNWQEDCVLYADPLLGLTQPGDCVDLKSDGAKYHRGPFCCKNTPHTGGDFYCIRLSGSDKAGSFGRYSPEGEQVLNAEAAKRVGSGDTT</sequence>
<dbReference type="InterPro" id="IPR020554">
    <property type="entry name" value="UPF0021_CS"/>
</dbReference>
<reference evidence="4 5" key="1">
    <citation type="submission" date="2019-11" db="EMBL/GenBank/DDBJ databases">
        <title>Venturia inaequalis Genome Resource.</title>
        <authorList>
            <person name="Lichtner F.J."/>
        </authorList>
    </citation>
    <scope>NUCLEOTIDE SEQUENCE [LARGE SCALE GENOMIC DNA]</scope>
    <source>
        <strain evidence="4">Bline_iso_100314</strain>
    </source>
</reference>